<organism evidence="2 3">
    <name type="scientific">Corynebacterium pyruviciproducens</name>
    <dbReference type="NCBI Taxonomy" id="598660"/>
    <lineage>
        <taxon>Bacteria</taxon>
        <taxon>Bacillati</taxon>
        <taxon>Actinomycetota</taxon>
        <taxon>Actinomycetes</taxon>
        <taxon>Mycobacteriales</taxon>
        <taxon>Corynebacteriaceae</taxon>
        <taxon>Corynebacterium</taxon>
    </lineage>
</organism>
<evidence type="ECO:0000313" key="3">
    <source>
        <dbReference type="Proteomes" id="UP000234560"/>
    </source>
</evidence>
<name>A0AAF0YXR7_9CORY</name>
<dbReference type="InterPro" id="IPR036465">
    <property type="entry name" value="vWFA_dom_sf"/>
</dbReference>
<dbReference type="Proteomes" id="UP000234560">
    <property type="component" value="Chromosome"/>
</dbReference>
<dbReference type="KEGG" id="cpyr:CYJ47_06605"/>
<gene>
    <name evidence="2" type="ORF">CYJ47_06605</name>
</gene>
<dbReference type="RefSeq" id="WP_180805584.1">
    <property type="nucleotide sequence ID" value="NZ_CAMYCO010000038.1"/>
</dbReference>
<dbReference type="SUPFAM" id="SSF53300">
    <property type="entry name" value="vWA-like"/>
    <property type="match status" value="1"/>
</dbReference>
<keyword evidence="1" id="KW-0812">Transmembrane</keyword>
<dbReference type="EMBL" id="CP136958">
    <property type="protein sequence ID" value="WOT03418.1"/>
    <property type="molecule type" value="Genomic_DNA"/>
</dbReference>
<dbReference type="AlphaFoldDB" id="A0AAF0YXR7"/>
<accession>A0AAF0YXR7</accession>
<evidence type="ECO:0000256" key="1">
    <source>
        <dbReference type="SAM" id="Phobius"/>
    </source>
</evidence>
<feature type="transmembrane region" description="Helical" evidence="1">
    <location>
        <begin position="12"/>
        <end position="36"/>
    </location>
</feature>
<proteinExistence type="predicted"/>
<sequence>MARHSTGENNYSVSKGFIAFLVIVALALAGAAYAWMNRDSLGGQSDTVAVDCAEGDVQFKVAASTDSPVIDELTAYQESSPVVQDHCVKASVTDDINAAAGIAVAGTPDSVQQYLAQSGRSGASENWPIAAETKLGLAHKDGTDFPAGDWNNLRSLEVAFPSDNPTVSTAVAAALANGDAGAASELLEKGQVESLDAAVSEGRPVIAVSESQTPAGYSFHSPDGFALPTYFVPLTATDNVSELEARAAFDFASSLTGDNTIAQPDDTHARWLAAGAALSGAGQAPADQSAAQAESVEPRDTLILLDASAAMSNVAQGSENSWLSEAQSAVADYARAVGGAGKSVSLWNYSSPLNPGVTKGWRQNVTFDAGQGGQEAADHVVILGAGGESWTRSSVLAALSTAADRSRQIQAPVDLTVLTTGTADRGDDAAFVDQLGAARGDADVRVNVIHIGRGEHDEALEQWAESTAGMTTDVATPEALRMALTSLAPQQN</sequence>
<keyword evidence="1" id="KW-0472">Membrane</keyword>
<evidence type="ECO:0000313" key="2">
    <source>
        <dbReference type="EMBL" id="WOT03418.1"/>
    </source>
</evidence>
<evidence type="ECO:0008006" key="4">
    <source>
        <dbReference type="Google" id="ProtNLM"/>
    </source>
</evidence>
<reference evidence="2" key="2">
    <citation type="submission" date="2023-10" db="EMBL/GenBank/DDBJ databases">
        <authorList>
            <person name="Choi B."/>
        </authorList>
    </citation>
    <scope>NUCLEOTIDE SEQUENCE</scope>
    <source>
        <strain evidence="2">UMB0763</strain>
    </source>
</reference>
<protein>
    <recommendedName>
        <fullName evidence="4">VWFA domain-containing protein</fullName>
    </recommendedName>
</protein>
<reference evidence="2" key="1">
    <citation type="submission" date="2017-12" db="EMBL/GenBank/DDBJ databases">
        <authorList>
            <person name="Thomas-White K."/>
            <person name="Wolfe A.J."/>
        </authorList>
    </citation>
    <scope>NUCLEOTIDE SEQUENCE</scope>
    <source>
        <strain evidence="2">UMB0763</strain>
    </source>
</reference>
<dbReference type="Gene3D" id="3.40.50.410">
    <property type="entry name" value="von Willebrand factor, type A domain"/>
    <property type="match status" value="1"/>
</dbReference>
<keyword evidence="1" id="KW-1133">Transmembrane helix</keyword>